<comment type="caution">
    <text evidence="1">The sequence shown here is derived from an EMBL/GenBank/DDBJ whole genome shotgun (WGS) entry which is preliminary data.</text>
</comment>
<dbReference type="OrthoDB" id="5973539at2759"/>
<dbReference type="Proteomes" id="UP000314294">
    <property type="component" value="Unassembled WGS sequence"/>
</dbReference>
<protein>
    <submittedName>
        <fullName evidence="1">Uncharacterized protein</fullName>
    </submittedName>
</protein>
<gene>
    <name evidence="1" type="ORF">EYF80_044961</name>
</gene>
<sequence>MDFKKKTFLDNFNLKATLANLKKPGKKNLRRGRKLAHRRSISVPDLRCTDSHLVSPPYDSRSYGIAAGLSDTDSVASGSIADGSLYAYKLNDSVSESRLKVPKTRVEAALNRMSAPVGSIVYEEIDDNLCSPVESADGNSLDSACGSTTEEQVNMPWLTDSEELDQELCSPFFMRDFTVEEALLERAQSEEALEETTEMSSEPWDFFDENQDLLENPVLSAGPDVQTPDPCQRYLLSINLKKGRNLVIRDKRSGRSRNLQAALKSWSLTVRLRS</sequence>
<reference evidence="1 2" key="1">
    <citation type="submission" date="2019-03" db="EMBL/GenBank/DDBJ databases">
        <title>First draft genome of Liparis tanakae, snailfish: a comprehensive survey of snailfish specific genes.</title>
        <authorList>
            <person name="Kim W."/>
            <person name="Song I."/>
            <person name="Jeong J.-H."/>
            <person name="Kim D."/>
            <person name="Kim S."/>
            <person name="Ryu S."/>
            <person name="Song J.Y."/>
            <person name="Lee S.K."/>
        </authorList>
    </citation>
    <scope>NUCLEOTIDE SEQUENCE [LARGE SCALE GENOMIC DNA]</scope>
    <source>
        <tissue evidence="1">Muscle</tissue>
    </source>
</reference>
<name>A0A4Z2FVK9_9TELE</name>
<organism evidence="1 2">
    <name type="scientific">Liparis tanakae</name>
    <name type="common">Tanaka's snailfish</name>
    <dbReference type="NCBI Taxonomy" id="230148"/>
    <lineage>
        <taxon>Eukaryota</taxon>
        <taxon>Metazoa</taxon>
        <taxon>Chordata</taxon>
        <taxon>Craniata</taxon>
        <taxon>Vertebrata</taxon>
        <taxon>Euteleostomi</taxon>
        <taxon>Actinopterygii</taxon>
        <taxon>Neopterygii</taxon>
        <taxon>Teleostei</taxon>
        <taxon>Neoteleostei</taxon>
        <taxon>Acanthomorphata</taxon>
        <taxon>Eupercaria</taxon>
        <taxon>Perciformes</taxon>
        <taxon>Cottioidei</taxon>
        <taxon>Cottales</taxon>
        <taxon>Liparidae</taxon>
        <taxon>Liparis</taxon>
    </lineage>
</organism>
<keyword evidence="2" id="KW-1185">Reference proteome</keyword>
<accession>A0A4Z2FVK9</accession>
<proteinExistence type="predicted"/>
<evidence type="ECO:0000313" key="2">
    <source>
        <dbReference type="Proteomes" id="UP000314294"/>
    </source>
</evidence>
<evidence type="ECO:0000313" key="1">
    <source>
        <dbReference type="EMBL" id="TNN44843.1"/>
    </source>
</evidence>
<dbReference type="EMBL" id="SRLO01000881">
    <property type="protein sequence ID" value="TNN44843.1"/>
    <property type="molecule type" value="Genomic_DNA"/>
</dbReference>
<dbReference type="AlphaFoldDB" id="A0A4Z2FVK9"/>